<protein>
    <submittedName>
        <fullName evidence="2">Uncharacterized protein</fullName>
    </submittedName>
</protein>
<name>A0ABX1VA94_9PLAN</name>
<evidence type="ECO:0000313" key="2">
    <source>
        <dbReference type="EMBL" id="NNJ25014.1"/>
    </source>
</evidence>
<accession>A0ABX1VA94</accession>
<evidence type="ECO:0000256" key="1">
    <source>
        <dbReference type="SAM" id="SignalP"/>
    </source>
</evidence>
<sequence>MFPSARSAVAALLLVPALTHFARESAAQERAVLTESPAGTHAVVLTVSAEGTITPRVGDEPLAAEMRATYRFRTSPLPVEGEGPTGRRAVRYYDAAGLEWKVGPESTYARLRGSRRIVVATGVPTGVTVLSPGGPMRFGELDLLDTPLDPLLIGGLLPAGSVSVGDDWTPPDWVGPALASVEAIGENELRCRLTALTDKTAEGSFRGKVAGETDGAPLTVTLSGTFTFARDAKIITKATLTQKVESSPGPISPGPRLTFTADLSRTPEAAAGPLDDDALQLAREEVRTPESIKAAQQVELITPWDARATLDRDWRFVNQTAQAAVVVQMERGVPVIAATLRPLPDGEKGEEPDAGAFERRVRLTLEKTPGKIDTTATLDVPDEADAGRALLLVRVLGQNADGEAEVRDYYLLADGTKRAEIVFSYPPEKEADVGELAFPLLDAVRWR</sequence>
<keyword evidence="3" id="KW-1185">Reference proteome</keyword>
<proteinExistence type="predicted"/>
<dbReference type="EMBL" id="WTPX01000023">
    <property type="protein sequence ID" value="NNJ25014.1"/>
    <property type="molecule type" value="Genomic_DNA"/>
</dbReference>
<evidence type="ECO:0000313" key="3">
    <source>
        <dbReference type="Proteomes" id="UP000609651"/>
    </source>
</evidence>
<reference evidence="2 3" key="1">
    <citation type="journal article" date="2020" name="Syst. Appl. Microbiol.">
        <title>Alienimonas chondri sp. nov., a novel planctomycete isolated from the biofilm of the red alga Chondrus crispus.</title>
        <authorList>
            <person name="Vitorino I."/>
            <person name="Albuquerque L."/>
            <person name="Wiegand S."/>
            <person name="Kallscheuer N."/>
            <person name="da Costa M.S."/>
            <person name="Lobo-da-Cunha A."/>
            <person name="Jogler C."/>
            <person name="Lage O.M."/>
        </authorList>
    </citation>
    <scope>NUCLEOTIDE SEQUENCE [LARGE SCALE GENOMIC DNA]</scope>
    <source>
        <strain evidence="2 3">LzC2</strain>
    </source>
</reference>
<feature type="signal peptide" evidence="1">
    <location>
        <begin position="1"/>
        <end position="22"/>
    </location>
</feature>
<feature type="chain" id="PRO_5047033179" evidence="1">
    <location>
        <begin position="23"/>
        <end position="447"/>
    </location>
</feature>
<dbReference type="Proteomes" id="UP000609651">
    <property type="component" value="Unassembled WGS sequence"/>
</dbReference>
<comment type="caution">
    <text evidence="2">The sequence shown here is derived from an EMBL/GenBank/DDBJ whole genome shotgun (WGS) entry which is preliminary data.</text>
</comment>
<organism evidence="2 3">
    <name type="scientific">Alienimonas chondri</name>
    <dbReference type="NCBI Taxonomy" id="2681879"/>
    <lineage>
        <taxon>Bacteria</taxon>
        <taxon>Pseudomonadati</taxon>
        <taxon>Planctomycetota</taxon>
        <taxon>Planctomycetia</taxon>
        <taxon>Planctomycetales</taxon>
        <taxon>Planctomycetaceae</taxon>
        <taxon>Alienimonas</taxon>
    </lineage>
</organism>
<gene>
    <name evidence="2" type="ORF">LzC2_10760</name>
</gene>
<keyword evidence="1" id="KW-0732">Signal</keyword>